<proteinExistence type="predicted"/>
<dbReference type="PANTHER" id="PTHR14097:SF8">
    <property type="entry name" value="NAD(P)-BINDING DOMAIN-CONTAINING PROTEIN"/>
    <property type="match status" value="1"/>
</dbReference>
<dbReference type="InterPro" id="IPR001509">
    <property type="entry name" value="Epimerase_deHydtase"/>
</dbReference>
<evidence type="ECO:0000256" key="1">
    <source>
        <dbReference type="ARBA" id="ARBA00004370"/>
    </source>
</evidence>
<dbReference type="Pfam" id="PF01370">
    <property type="entry name" value="Epimerase"/>
    <property type="match status" value="1"/>
</dbReference>
<evidence type="ECO:0000313" key="3">
    <source>
        <dbReference type="EMBL" id="GAA4458027.1"/>
    </source>
</evidence>
<protein>
    <submittedName>
        <fullName evidence="3">Epimerase</fullName>
    </submittedName>
</protein>
<comment type="subcellular location">
    <subcellularLocation>
        <location evidence="1">Membrane</location>
    </subcellularLocation>
</comment>
<evidence type="ECO:0000313" key="4">
    <source>
        <dbReference type="Proteomes" id="UP001501410"/>
    </source>
</evidence>
<dbReference type="PANTHER" id="PTHR14097">
    <property type="entry name" value="OXIDOREDUCTASE HTATIP2"/>
    <property type="match status" value="1"/>
</dbReference>
<dbReference type="EMBL" id="BAABEZ010000024">
    <property type="protein sequence ID" value="GAA4458027.1"/>
    <property type="molecule type" value="Genomic_DNA"/>
</dbReference>
<dbReference type="RefSeq" id="WP_344827891.1">
    <property type="nucleotide sequence ID" value="NZ_BAABEZ010000024.1"/>
</dbReference>
<dbReference type="Proteomes" id="UP001501410">
    <property type="component" value="Unassembled WGS sequence"/>
</dbReference>
<gene>
    <name evidence="3" type="ORF">GCM10023092_25680</name>
</gene>
<sequence>MKVILTGATGMVGEGVLRTCLADPLVEAVLSVSRKPLGIVHAKLSSLIVPDLTDVSDQEELLRGYDACFFCAGVSSVGMKEDAYTAVTYELTLSFARSLLRLNPGMYFTYVSGAGTDSSEKGRIMWARVKGRTENTLSRMPFKAAYHFRPGVILPYPGQQNWKGLYLFIGRLMKVFSPKSVLPVESIGKAMIHAVSRNDPGRVLEIKDIRALAEAEPRP</sequence>
<dbReference type="Gene3D" id="3.40.50.720">
    <property type="entry name" value="NAD(P)-binding Rossmann-like Domain"/>
    <property type="match status" value="1"/>
</dbReference>
<reference evidence="4" key="1">
    <citation type="journal article" date="2019" name="Int. J. Syst. Evol. Microbiol.">
        <title>The Global Catalogue of Microorganisms (GCM) 10K type strain sequencing project: providing services to taxonomists for standard genome sequencing and annotation.</title>
        <authorList>
            <consortium name="The Broad Institute Genomics Platform"/>
            <consortium name="The Broad Institute Genome Sequencing Center for Infectious Disease"/>
            <person name="Wu L."/>
            <person name="Ma J."/>
        </authorList>
    </citation>
    <scope>NUCLEOTIDE SEQUENCE [LARGE SCALE GENOMIC DNA]</scope>
    <source>
        <strain evidence="4">JCM 31921</strain>
    </source>
</reference>
<name>A0ABP8N0G0_9BACT</name>
<comment type="caution">
    <text evidence="3">The sequence shown here is derived from an EMBL/GenBank/DDBJ whole genome shotgun (WGS) entry which is preliminary data.</text>
</comment>
<keyword evidence="4" id="KW-1185">Reference proteome</keyword>
<feature type="domain" description="NAD-dependent epimerase/dehydratase" evidence="2">
    <location>
        <begin position="3"/>
        <end position="104"/>
    </location>
</feature>
<organism evidence="3 4">
    <name type="scientific">Rurimicrobium arvi</name>
    <dbReference type="NCBI Taxonomy" id="2049916"/>
    <lineage>
        <taxon>Bacteria</taxon>
        <taxon>Pseudomonadati</taxon>
        <taxon>Bacteroidota</taxon>
        <taxon>Chitinophagia</taxon>
        <taxon>Chitinophagales</taxon>
        <taxon>Chitinophagaceae</taxon>
        <taxon>Rurimicrobium</taxon>
    </lineage>
</organism>
<dbReference type="InterPro" id="IPR036291">
    <property type="entry name" value="NAD(P)-bd_dom_sf"/>
</dbReference>
<evidence type="ECO:0000259" key="2">
    <source>
        <dbReference type="Pfam" id="PF01370"/>
    </source>
</evidence>
<dbReference type="SUPFAM" id="SSF51735">
    <property type="entry name" value="NAD(P)-binding Rossmann-fold domains"/>
    <property type="match status" value="1"/>
</dbReference>
<accession>A0ABP8N0G0</accession>